<name>A0ABS8BB66_9ACTN</name>
<gene>
    <name evidence="2" type="ORF">LG632_21130</name>
</gene>
<accession>A0ABS8BB66</accession>
<feature type="region of interest" description="Disordered" evidence="1">
    <location>
        <begin position="62"/>
        <end position="81"/>
    </location>
</feature>
<evidence type="ECO:0000313" key="2">
    <source>
        <dbReference type="EMBL" id="MCB5181873.1"/>
    </source>
</evidence>
<dbReference type="RefSeq" id="WP_226728976.1">
    <property type="nucleotide sequence ID" value="NZ_JAJAUY010000094.1"/>
</dbReference>
<protein>
    <submittedName>
        <fullName evidence="2">Uncharacterized protein</fullName>
    </submittedName>
</protein>
<sequence length="81" mass="8845">MSWHRDTVALTEISLRLVSAEDVEVRARARVDPTVALMPPLVPLGGGLSLVQQRIVCDAVGCPPDSRHRRRQQAALGPVRP</sequence>
<keyword evidence="3" id="KW-1185">Reference proteome</keyword>
<organism evidence="2 3">
    <name type="scientific">Streptomyces antimicrobicus</name>
    <dbReference type="NCBI Taxonomy" id="2883108"/>
    <lineage>
        <taxon>Bacteria</taxon>
        <taxon>Bacillati</taxon>
        <taxon>Actinomycetota</taxon>
        <taxon>Actinomycetes</taxon>
        <taxon>Kitasatosporales</taxon>
        <taxon>Streptomycetaceae</taxon>
        <taxon>Streptomyces</taxon>
    </lineage>
</organism>
<dbReference type="Proteomes" id="UP001199054">
    <property type="component" value="Unassembled WGS sequence"/>
</dbReference>
<evidence type="ECO:0000256" key="1">
    <source>
        <dbReference type="SAM" id="MobiDB-lite"/>
    </source>
</evidence>
<reference evidence="2 3" key="1">
    <citation type="submission" date="2021-10" db="EMBL/GenBank/DDBJ databases">
        <title>Streptomyces sp. strain SMC 277, a novel streptomycete isolated from soil.</title>
        <authorList>
            <person name="Chanama M."/>
        </authorList>
    </citation>
    <scope>NUCLEOTIDE SEQUENCE [LARGE SCALE GENOMIC DNA]</scope>
    <source>
        <strain evidence="2 3">SMC 277</strain>
    </source>
</reference>
<comment type="caution">
    <text evidence="2">The sequence shown here is derived from an EMBL/GenBank/DDBJ whole genome shotgun (WGS) entry which is preliminary data.</text>
</comment>
<proteinExistence type="predicted"/>
<dbReference type="EMBL" id="JAJAUY010000094">
    <property type="protein sequence ID" value="MCB5181873.1"/>
    <property type="molecule type" value="Genomic_DNA"/>
</dbReference>
<evidence type="ECO:0000313" key="3">
    <source>
        <dbReference type="Proteomes" id="UP001199054"/>
    </source>
</evidence>